<evidence type="ECO:0000259" key="2">
    <source>
        <dbReference type="PROSITE" id="PS50041"/>
    </source>
</evidence>
<feature type="domain" description="C-type lectin" evidence="2">
    <location>
        <begin position="367"/>
        <end position="455"/>
    </location>
</feature>
<sequence>MKAKLVISVCLLLSTLGTCADEYTVAVKYHGSKSGMSSCASRSVNVNFRSLATKSGVTYTRRAITAATNDCLKTLEEKLKPAADLRSCAEQAAKTNHTTFALRDGACWGTRVLWPVGAPCTSGGDHVIYVAKQLVAPAEPNVSNLSVGATYNNSQVIFNVTFNNQSKRRCFITYQLEFDGQAKVVSSGDAVATEVTGSCPNLTFVLTRLFMGQPWGPSSLYQIPVGELPAPVINPSALTYHITLNSSGGDLSFAGVIQSDPCNLIRGFEVTLTDSMLGYNDTVIEVPKRDTHLLLPCQTIDVYETLQTTLQTVDGVQINTNFPTFISFLTDDYNVRFYDKILQTCTSLFPTPVSASTTNITALCAGLGLQSFGEEIYLKSLAGISPIAYPFWLDLKFYPDSGEWKWTSSMNVLPFNASAWHHYVQPTTALCAGFDSSERYLEAVDCDRTLFALCFG</sequence>
<dbReference type="GeneID" id="108668506"/>
<dbReference type="KEGG" id="hazt:108668506"/>
<feature type="chain" id="PRO_5034689672" evidence="1">
    <location>
        <begin position="21"/>
        <end position="456"/>
    </location>
</feature>
<dbReference type="RefSeq" id="XP_018011227.1">
    <property type="nucleotide sequence ID" value="XM_018155738.2"/>
</dbReference>
<dbReference type="SUPFAM" id="SSF56436">
    <property type="entry name" value="C-type lectin-like"/>
    <property type="match status" value="1"/>
</dbReference>
<evidence type="ECO:0000256" key="1">
    <source>
        <dbReference type="SAM" id="SignalP"/>
    </source>
</evidence>
<keyword evidence="3" id="KW-1185">Reference proteome</keyword>
<protein>
    <submittedName>
        <fullName evidence="4">Uncharacterized protein LOC108668506</fullName>
    </submittedName>
</protein>
<dbReference type="CDD" id="cd00037">
    <property type="entry name" value="CLECT"/>
    <property type="match status" value="1"/>
</dbReference>
<organism evidence="3 4">
    <name type="scientific">Hyalella azteca</name>
    <name type="common">Amphipod</name>
    <dbReference type="NCBI Taxonomy" id="294128"/>
    <lineage>
        <taxon>Eukaryota</taxon>
        <taxon>Metazoa</taxon>
        <taxon>Ecdysozoa</taxon>
        <taxon>Arthropoda</taxon>
        <taxon>Crustacea</taxon>
        <taxon>Multicrustacea</taxon>
        <taxon>Malacostraca</taxon>
        <taxon>Eumalacostraca</taxon>
        <taxon>Peracarida</taxon>
        <taxon>Amphipoda</taxon>
        <taxon>Senticaudata</taxon>
        <taxon>Talitrida</taxon>
        <taxon>Talitroidea</taxon>
        <taxon>Hyalellidae</taxon>
        <taxon>Hyalella</taxon>
    </lineage>
</organism>
<dbReference type="InterPro" id="IPR001304">
    <property type="entry name" value="C-type_lectin-like"/>
</dbReference>
<reference evidence="4" key="1">
    <citation type="submission" date="2025-08" db="UniProtKB">
        <authorList>
            <consortium name="RefSeq"/>
        </authorList>
    </citation>
    <scope>IDENTIFICATION</scope>
    <source>
        <tissue evidence="4">Whole organism</tissue>
    </source>
</reference>
<accession>A0A8B7NCA2</accession>
<evidence type="ECO:0000313" key="3">
    <source>
        <dbReference type="Proteomes" id="UP000694843"/>
    </source>
</evidence>
<proteinExistence type="predicted"/>
<name>A0A8B7NCA2_HYAAZ</name>
<keyword evidence="1" id="KW-0732">Signal</keyword>
<dbReference type="PROSITE" id="PS50041">
    <property type="entry name" value="C_TYPE_LECTIN_2"/>
    <property type="match status" value="1"/>
</dbReference>
<gene>
    <name evidence="4" type="primary">LOC108668506</name>
</gene>
<evidence type="ECO:0000313" key="4">
    <source>
        <dbReference type="RefSeq" id="XP_018011227.1"/>
    </source>
</evidence>
<feature type="signal peptide" evidence="1">
    <location>
        <begin position="1"/>
        <end position="20"/>
    </location>
</feature>
<dbReference type="Proteomes" id="UP000694843">
    <property type="component" value="Unplaced"/>
</dbReference>
<dbReference type="AlphaFoldDB" id="A0A8B7NCA2"/>
<dbReference type="InterPro" id="IPR016187">
    <property type="entry name" value="CTDL_fold"/>
</dbReference>